<keyword evidence="4" id="KW-1185">Reference proteome</keyword>
<dbReference type="SMART" id="SM00879">
    <property type="entry name" value="Brix"/>
    <property type="match status" value="1"/>
</dbReference>
<accession>A0AAN9TH34</accession>
<dbReference type="InterPro" id="IPR007109">
    <property type="entry name" value="Brix"/>
</dbReference>
<dbReference type="AlphaFoldDB" id="A0AAN9TH34"/>
<dbReference type="SUPFAM" id="SSF52954">
    <property type="entry name" value="Class II aaRS ABD-related"/>
    <property type="match status" value="1"/>
</dbReference>
<dbReference type="Gene3D" id="3.40.50.10480">
    <property type="entry name" value="Probable brix-domain ribosomal biogenesis protein"/>
    <property type="match status" value="1"/>
</dbReference>
<dbReference type="GO" id="GO:0005730">
    <property type="term" value="C:nucleolus"/>
    <property type="evidence" value="ECO:0007669"/>
    <property type="project" value="TreeGrafter"/>
</dbReference>
<evidence type="ECO:0000313" key="4">
    <source>
        <dbReference type="Proteomes" id="UP001367676"/>
    </source>
</evidence>
<dbReference type="GO" id="GO:0000460">
    <property type="term" value="P:maturation of 5.8S rRNA"/>
    <property type="evidence" value="ECO:0007669"/>
    <property type="project" value="TreeGrafter"/>
</dbReference>
<dbReference type="GO" id="GO:0030687">
    <property type="term" value="C:preribosome, large subunit precursor"/>
    <property type="evidence" value="ECO:0007669"/>
    <property type="project" value="TreeGrafter"/>
</dbReference>
<dbReference type="EMBL" id="JBBCAQ010000022">
    <property type="protein sequence ID" value="KAK7590109.1"/>
    <property type="molecule type" value="Genomic_DNA"/>
</dbReference>
<name>A0AAN9TH34_9HEMI</name>
<sequence length="317" mass="37137">MGDSLKAIKKTEARRSLGDTLLPAIDRKKTKHALRQENMKRLKQKDKDKKARRKSRRDEGAPALIPKTIESLRESDSTILNNVVDEDVIEEINCDLDEDEFSSYFRKEYEPRVLITFSEKPIKPSRRFAAQLCKIIPNCSRIGRKNTSIKSIVADAIKKRFTDVIVINEDRFEPNGLLLIHLPEGPTAYFRLSNVQTANKKQMKELTSHQPEVILNNFNTRLGQTVGRMLGSVFHYQPEFKGRRVITFHNQRDYIFFRHHRYKFLKGKAALREMGPRFTLKLQSVQRGTFDSKCGEYDWTIFGKRHEMETTRRRFFL</sequence>
<comment type="caution">
    <text evidence="3">The sequence shown here is derived from an EMBL/GenBank/DDBJ whole genome shotgun (WGS) entry which is preliminary data.</text>
</comment>
<dbReference type="Pfam" id="PF04427">
    <property type="entry name" value="Brix"/>
    <property type="match status" value="1"/>
</dbReference>
<evidence type="ECO:0000259" key="2">
    <source>
        <dbReference type="PROSITE" id="PS50833"/>
    </source>
</evidence>
<dbReference type="GO" id="GO:0000470">
    <property type="term" value="P:maturation of LSU-rRNA"/>
    <property type="evidence" value="ECO:0007669"/>
    <property type="project" value="TreeGrafter"/>
</dbReference>
<feature type="compositionally biased region" description="Basic and acidic residues" evidence="1">
    <location>
        <begin position="34"/>
        <end position="49"/>
    </location>
</feature>
<dbReference type="PROSITE" id="PS50833">
    <property type="entry name" value="BRIX"/>
    <property type="match status" value="1"/>
</dbReference>
<protein>
    <recommendedName>
        <fullName evidence="2">Brix domain-containing protein</fullName>
    </recommendedName>
</protein>
<evidence type="ECO:0000256" key="1">
    <source>
        <dbReference type="SAM" id="MobiDB-lite"/>
    </source>
</evidence>
<dbReference type="PANTHER" id="PTHR22734">
    <property type="entry name" value="U3 SMALL NUCLEOLAR RIBONUCLEOPROTEIN PROTEIN IMP4"/>
    <property type="match status" value="1"/>
</dbReference>
<evidence type="ECO:0000313" key="3">
    <source>
        <dbReference type="EMBL" id="KAK7590109.1"/>
    </source>
</evidence>
<feature type="region of interest" description="Disordered" evidence="1">
    <location>
        <begin position="19"/>
        <end position="65"/>
    </location>
</feature>
<dbReference type="Proteomes" id="UP001367676">
    <property type="component" value="Unassembled WGS sequence"/>
</dbReference>
<dbReference type="GO" id="GO:0042134">
    <property type="term" value="F:rRNA primary transcript binding"/>
    <property type="evidence" value="ECO:0007669"/>
    <property type="project" value="InterPro"/>
</dbReference>
<gene>
    <name evidence="3" type="ORF">V9T40_001722</name>
</gene>
<dbReference type="PANTHER" id="PTHR22734:SF3">
    <property type="entry name" value="RIBOSOME PRODUCTION FACTOR 1"/>
    <property type="match status" value="1"/>
</dbReference>
<organism evidence="3 4">
    <name type="scientific">Parthenolecanium corni</name>
    <dbReference type="NCBI Taxonomy" id="536013"/>
    <lineage>
        <taxon>Eukaryota</taxon>
        <taxon>Metazoa</taxon>
        <taxon>Ecdysozoa</taxon>
        <taxon>Arthropoda</taxon>
        <taxon>Hexapoda</taxon>
        <taxon>Insecta</taxon>
        <taxon>Pterygota</taxon>
        <taxon>Neoptera</taxon>
        <taxon>Paraneoptera</taxon>
        <taxon>Hemiptera</taxon>
        <taxon>Sternorrhyncha</taxon>
        <taxon>Coccoidea</taxon>
        <taxon>Coccidae</taxon>
        <taxon>Parthenolecanium</taxon>
    </lineage>
</organism>
<proteinExistence type="predicted"/>
<feature type="domain" description="Brix" evidence="2">
    <location>
        <begin position="111"/>
        <end position="291"/>
    </location>
</feature>
<dbReference type="InterPro" id="IPR044281">
    <property type="entry name" value="IMP4/RPF1"/>
</dbReference>
<reference evidence="3 4" key="1">
    <citation type="submission" date="2024-03" db="EMBL/GenBank/DDBJ databases">
        <title>Adaptation during the transition from Ophiocordyceps entomopathogen to insect associate is accompanied by gene loss and intensified selection.</title>
        <authorList>
            <person name="Ward C.M."/>
            <person name="Onetto C.A."/>
            <person name="Borneman A.R."/>
        </authorList>
    </citation>
    <scope>NUCLEOTIDE SEQUENCE [LARGE SCALE GENOMIC DNA]</scope>
    <source>
        <strain evidence="3">AWRI1</strain>
        <tissue evidence="3">Single Adult Female</tissue>
    </source>
</reference>